<dbReference type="InterPro" id="IPR036087">
    <property type="entry name" value="Nict_dMeBzImd_PRibTrfase_sf"/>
</dbReference>
<dbReference type="RefSeq" id="WP_413778995.1">
    <property type="nucleotide sequence ID" value="NZ_JAUOZS010000001.1"/>
</dbReference>
<dbReference type="CDD" id="cd02439">
    <property type="entry name" value="DMB-PRT_CobT"/>
    <property type="match status" value="1"/>
</dbReference>
<dbReference type="EC" id="2.4.2.21" evidence="4 11"/>
<keyword evidence="6 11" id="KW-0169">Cobalamin biosynthesis</keyword>
<comment type="caution">
    <text evidence="12">The sequence shown here is derived from an EMBL/GenBank/DDBJ whole genome shotgun (WGS) entry which is preliminary data.</text>
</comment>
<comment type="function">
    <text evidence="1 11">Catalyzes the synthesis of alpha-ribazole-5'-phosphate from nicotinate mononucleotide (NAMN) and 5,6-dimethylbenzimidazole (DMB).</text>
</comment>
<sequence length="359" mass="36842">MKLLEETLAAIAPPDAGVMAKVQARLDSLTKPPGSLGRLEDIVRQYAGVTGEERPAIPRKCMVLAAADHGVARLGLSAYPIETTIHMTRNYLVSRGAGANALAKFSGADLVVVDVGIAGDMSDVPGLWHRKIAYGTADFTQGPAMTGDQAVAALEAGIEIVADRVGKGYRCFSIGEMGIGNTTSSAAIVAAFTGITPEQATGRGTGISDSRLATKIDAVRKGLAVNKPDPTDGLDVLAKVGGFEIGALAGAILGAAAKRCLVVIDGFNASAAALIATSLSPVAREYLLASHLSAEPAHTKMLERLGLEAYIDMGLRLGEATGASLAMDLLDAAIMMLAGMATFAEAGVCGDSREVCKSC</sequence>
<evidence type="ECO:0000256" key="7">
    <source>
        <dbReference type="ARBA" id="ARBA00022676"/>
    </source>
</evidence>
<evidence type="ECO:0000256" key="6">
    <source>
        <dbReference type="ARBA" id="ARBA00022573"/>
    </source>
</evidence>
<dbReference type="InterPro" id="IPR017846">
    <property type="entry name" value="Nict_dMeBzImd_PRibTrfase_bact"/>
</dbReference>
<evidence type="ECO:0000256" key="8">
    <source>
        <dbReference type="ARBA" id="ARBA00022679"/>
    </source>
</evidence>
<feature type="active site" description="Proton acceptor" evidence="11">
    <location>
        <position position="319"/>
    </location>
</feature>
<evidence type="ECO:0000256" key="11">
    <source>
        <dbReference type="HAMAP-Rule" id="MF_00230"/>
    </source>
</evidence>
<evidence type="ECO:0000313" key="12">
    <source>
        <dbReference type="EMBL" id="MDT8900450.1"/>
    </source>
</evidence>
<evidence type="ECO:0000256" key="4">
    <source>
        <dbReference type="ARBA" id="ARBA00011991"/>
    </source>
</evidence>
<dbReference type="InterPro" id="IPR003200">
    <property type="entry name" value="Nict_dMeBzImd_PRibTrfase"/>
</dbReference>
<proteinExistence type="inferred from homology"/>
<dbReference type="Pfam" id="PF02277">
    <property type="entry name" value="DBI_PRT"/>
    <property type="match status" value="1"/>
</dbReference>
<comment type="catalytic activity">
    <reaction evidence="10 11">
        <text>5,6-dimethylbenzimidazole + nicotinate beta-D-ribonucleotide = alpha-ribazole 5'-phosphate + nicotinate + H(+)</text>
        <dbReference type="Rhea" id="RHEA:11196"/>
        <dbReference type="ChEBI" id="CHEBI:15378"/>
        <dbReference type="ChEBI" id="CHEBI:15890"/>
        <dbReference type="ChEBI" id="CHEBI:32544"/>
        <dbReference type="ChEBI" id="CHEBI:57502"/>
        <dbReference type="ChEBI" id="CHEBI:57918"/>
        <dbReference type="EC" id="2.4.2.21"/>
    </reaction>
</comment>
<comment type="similarity">
    <text evidence="3 11">Belongs to the CobT family.</text>
</comment>
<evidence type="ECO:0000256" key="2">
    <source>
        <dbReference type="ARBA" id="ARBA00005049"/>
    </source>
</evidence>
<name>A0ABU3NUF9_9FIRM</name>
<dbReference type="InterPro" id="IPR023195">
    <property type="entry name" value="Nict_dMeBzImd_PRibTrfase_N"/>
</dbReference>
<evidence type="ECO:0000256" key="3">
    <source>
        <dbReference type="ARBA" id="ARBA00007110"/>
    </source>
</evidence>
<dbReference type="GO" id="GO:0008939">
    <property type="term" value="F:nicotinate-nucleotide-dimethylbenzimidazole phosphoribosyltransferase activity"/>
    <property type="evidence" value="ECO:0007669"/>
    <property type="project" value="UniProtKB-EC"/>
</dbReference>
<accession>A0ABU3NUF9</accession>
<dbReference type="NCBIfam" id="TIGR03160">
    <property type="entry name" value="cobT_DBIPRT"/>
    <property type="match status" value="1"/>
</dbReference>
<dbReference type="NCBIfam" id="NF000996">
    <property type="entry name" value="PRK00105.1"/>
    <property type="match status" value="1"/>
</dbReference>
<dbReference type="Gene3D" id="1.10.1610.10">
    <property type="match status" value="1"/>
</dbReference>
<gene>
    <name evidence="11 12" type="primary">cobT</name>
    <name evidence="12" type="ORF">Q4T40_04230</name>
</gene>
<evidence type="ECO:0000256" key="10">
    <source>
        <dbReference type="ARBA" id="ARBA00047340"/>
    </source>
</evidence>
<dbReference type="Gene3D" id="3.40.50.10210">
    <property type="match status" value="1"/>
</dbReference>
<evidence type="ECO:0000256" key="9">
    <source>
        <dbReference type="ARBA" id="ARBA00030686"/>
    </source>
</evidence>
<organism evidence="12 13">
    <name type="scientific">Anaeroselena agilis</name>
    <dbReference type="NCBI Taxonomy" id="3063788"/>
    <lineage>
        <taxon>Bacteria</taxon>
        <taxon>Bacillati</taxon>
        <taxon>Bacillota</taxon>
        <taxon>Negativicutes</taxon>
        <taxon>Acetonemataceae</taxon>
        <taxon>Anaeroselena</taxon>
    </lineage>
</organism>
<keyword evidence="13" id="KW-1185">Reference proteome</keyword>
<dbReference type="Proteomes" id="UP001254848">
    <property type="component" value="Unassembled WGS sequence"/>
</dbReference>
<evidence type="ECO:0000256" key="5">
    <source>
        <dbReference type="ARBA" id="ARBA00015486"/>
    </source>
</evidence>
<keyword evidence="7 11" id="KW-0328">Glycosyltransferase</keyword>
<evidence type="ECO:0000313" key="13">
    <source>
        <dbReference type="Proteomes" id="UP001254848"/>
    </source>
</evidence>
<comment type="pathway">
    <text evidence="2 11">Nucleoside biosynthesis; alpha-ribazole biosynthesis; alpha-ribazole from 5,6-dimethylbenzimidazole: step 1/2.</text>
</comment>
<keyword evidence="8 11" id="KW-0808">Transferase</keyword>
<protein>
    <recommendedName>
        <fullName evidence="5 11">Nicotinate-nucleotide--dimethylbenzimidazole phosphoribosyltransferase</fullName>
        <shortName evidence="11">NN:DBI PRT</shortName>
        <ecNumber evidence="4 11">2.4.2.21</ecNumber>
    </recommendedName>
    <alternativeName>
        <fullName evidence="9 11">N(1)-alpha-phosphoribosyltransferase</fullName>
    </alternativeName>
</protein>
<dbReference type="PANTHER" id="PTHR43463:SF1">
    <property type="entry name" value="NICOTINATE-NUCLEOTIDE--DIMETHYLBENZIMIDAZOLE PHOSPHORIBOSYLTRANSFERASE"/>
    <property type="match status" value="1"/>
</dbReference>
<dbReference type="EMBL" id="JAUOZS010000001">
    <property type="protein sequence ID" value="MDT8900450.1"/>
    <property type="molecule type" value="Genomic_DNA"/>
</dbReference>
<dbReference type="SUPFAM" id="SSF52733">
    <property type="entry name" value="Nicotinate mononucleotide:5,6-dimethylbenzimidazole phosphoribosyltransferase (CobT)"/>
    <property type="match status" value="1"/>
</dbReference>
<evidence type="ECO:0000256" key="1">
    <source>
        <dbReference type="ARBA" id="ARBA00002197"/>
    </source>
</evidence>
<dbReference type="PANTHER" id="PTHR43463">
    <property type="entry name" value="NICOTINATE-NUCLEOTIDE--DIMETHYLBENZIMIDAZOLE PHOSPHORIBOSYLTRANSFERASE"/>
    <property type="match status" value="1"/>
</dbReference>
<dbReference type="HAMAP" id="MF_00230">
    <property type="entry name" value="CobT"/>
    <property type="match status" value="1"/>
</dbReference>
<reference evidence="12 13" key="1">
    <citation type="submission" date="2023-07" db="EMBL/GenBank/DDBJ databases">
        <title>The novel representative of Negativicutes class, Anaeroselena agilis gen. nov. sp. nov.</title>
        <authorList>
            <person name="Prokofeva M.I."/>
            <person name="Elcheninov A.G."/>
            <person name="Klyukina A."/>
            <person name="Kublanov I.V."/>
            <person name="Frolov E.N."/>
            <person name="Podosokorskaya O.A."/>
        </authorList>
    </citation>
    <scope>NUCLEOTIDE SEQUENCE [LARGE SCALE GENOMIC DNA]</scope>
    <source>
        <strain evidence="12 13">4137-cl</strain>
    </source>
</reference>